<dbReference type="CDD" id="cd06222">
    <property type="entry name" value="RNase_H_like"/>
    <property type="match status" value="1"/>
</dbReference>
<dbReference type="OrthoDB" id="777212at2759"/>
<dbReference type="EMBL" id="JAGYWB010000007">
    <property type="protein sequence ID" value="KAI0516001.1"/>
    <property type="molecule type" value="Genomic_DNA"/>
</dbReference>
<dbReference type="Pfam" id="PF13966">
    <property type="entry name" value="zf-RVT"/>
    <property type="match status" value="1"/>
</dbReference>
<dbReference type="GO" id="GO:0004523">
    <property type="term" value="F:RNA-DNA hybrid ribonuclease activity"/>
    <property type="evidence" value="ECO:0007669"/>
    <property type="project" value="InterPro"/>
</dbReference>
<dbReference type="Proteomes" id="UP000829196">
    <property type="component" value="Unassembled WGS sequence"/>
</dbReference>
<dbReference type="SUPFAM" id="SSF53098">
    <property type="entry name" value="Ribonuclease H-like"/>
    <property type="match status" value="1"/>
</dbReference>
<dbReference type="InterPro" id="IPR012337">
    <property type="entry name" value="RNaseH-like_sf"/>
</dbReference>
<dbReference type="InterPro" id="IPR002156">
    <property type="entry name" value="RNaseH_domain"/>
</dbReference>
<dbReference type="Gene3D" id="3.30.420.10">
    <property type="entry name" value="Ribonuclease H-like superfamily/Ribonuclease H"/>
    <property type="match status" value="1"/>
</dbReference>
<comment type="caution">
    <text evidence="3">The sequence shown here is derived from an EMBL/GenBank/DDBJ whole genome shotgun (WGS) entry which is preliminary data.</text>
</comment>
<organism evidence="3 4">
    <name type="scientific">Dendrobium nobile</name>
    <name type="common">Orchid</name>
    <dbReference type="NCBI Taxonomy" id="94219"/>
    <lineage>
        <taxon>Eukaryota</taxon>
        <taxon>Viridiplantae</taxon>
        <taxon>Streptophyta</taxon>
        <taxon>Embryophyta</taxon>
        <taxon>Tracheophyta</taxon>
        <taxon>Spermatophyta</taxon>
        <taxon>Magnoliopsida</taxon>
        <taxon>Liliopsida</taxon>
        <taxon>Asparagales</taxon>
        <taxon>Orchidaceae</taxon>
        <taxon>Epidendroideae</taxon>
        <taxon>Malaxideae</taxon>
        <taxon>Dendrobiinae</taxon>
        <taxon>Dendrobium</taxon>
    </lineage>
</organism>
<dbReference type="PANTHER" id="PTHR47723">
    <property type="entry name" value="OS05G0353850 PROTEIN"/>
    <property type="match status" value="1"/>
</dbReference>
<dbReference type="AlphaFoldDB" id="A0A8T3BLC0"/>
<name>A0A8T3BLC0_DENNO</name>
<dbReference type="InterPro" id="IPR053151">
    <property type="entry name" value="RNase_H-like"/>
</dbReference>
<keyword evidence="4" id="KW-1185">Reference proteome</keyword>
<protein>
    <recommendedName>
        <fullName evidence="5">RNase H type-1 domain-containing protein</fullName>
    </recommendedName>
</protein>
<dbReference type="Pfam" id="PF13456">
    <property type="entry name" value="RVT_3"/>
    <property type="match status" value="1"/>
</dbReference>
<evidence type="ECO:0000313" key="3">
    <source>
        <dbReference type="EMBL" id="KAI0516001.1"/>
    </source>
</evidence>
<evidence type="ECO:0000259" key="2">
    <source>
        <dbReference type="Pfam" id="PF13966"/>
    </source>
</evidence>
<dbReference type="PANTHER" id="PTHR47723:SF19">
    <property type="entry name" value="POLYNUCLEOTIDYL TRANSFERASE, RIBONUCLEASE H-LIKE SUPERFAMILY PROTEIN"/>
    <property type="match status" value="1"/>
</dbReference>
<dbReference type="InterPro" id="IPR044730">
    <property type="entry name" value="RNase_H-like_dom_plant"/>
</dbReference>
<accession>A0A8T3BLC0</accession>
<feature type="domain" description="RNase H type-1" evidence="1">
    <location>
        <begin position="190"/>
        <end position="313"/>
    </location>
</feature>
<sequence>MTALASSYKSENNKTVEYGEWLKKIKLNPRIQCFWWRILNEAIPANDFLMKRRLLGHNSCPRGCVEQENTDHVMVHCSKLQQAIGTLRKWGFLCPLFSSINDCKFHLKILSEENKSMANLYCSIVYFTWNSRNQLKHGNNEWSVNFIACNAISYASISTSYLLMDHWDANQPSRLISFWHPPPPEWIKVNFDAALTNNNNGGIGGVFRDSKGRFLLAFGISCIRWDIGTLELIAIRSLKNFISNWMLDAKGLIVECDNLNIIKLLQRSKNNGSRNGFQEDIEDLSFLDGFGNFLFHFVNRNCNALAHNCANHALVQDFFGEDLNSNKVPPSFFYVLREQSDRISIT</sequence>
<feature type="domain" description="Reverse transcriptase zinc-binding" evidence="2">
    <location>
        <begin position="15"/>
        <end position="81"/>
    </location>
</feature>
<dbReference type="GO" id="GO:0003676">
    <property type="term" value="F:nucleic acid binding"/>
    <property type="evidence" value="ECO:0007669"/>
    <property type="project" value="InterPro"/>
</dbReference>
<evidence type="ECO:0000313" key="4">
    <source>
        <dbReference type="Proteomes" id="UP000829196"/>
    </source>
</evidence>
<evidence type="ECO:0008006" key="5">
    <source>
        <dbReference type="Google" id="ProtNLM"/>
    </source>
</evidence>
<gene>
    <name evidence="3" type="ORF">KFK09_008672</name>
</gene>
<reference evidence="3" key="1">
    <citation type="journal article" date="2022" name="Front. Genet.">
        <title>Chromosome-Scale Assembly of the Dendrobium nobile Genome Provides Insights Into the Molecular Mechanism of the Biosynthesis of the Medicinal Active Ingredient of Dendrobium.</title>
        <authorList>
            <person name="Xu Q."/>
            <person name="Niu S.-C."/>
            <person name="Li K.-L."/>
            <person name="Zheng P.-J."/>
            <person name="Zhang X.-J."/>
            <person name="Jia Y."/>
            <person name="Liu Y."/>
            <person name="Niu Y.-X."/>
            <person name="Yu L.-H."/>
            <person name="Chen D.-F."/>
            <person name="Zhang G.-Q."/>
        </authorList>
    </citation>
    <scope>NUCLEOTIDE SEQUENCE</scope>
    <source>
        <tissue evidence="3">Leaf</tissue>
    </source>
</reference>
<evidence type="ECO:0000259" key="1">
    <source>
        <dbReference type="Pfam" id="PF13456"/>
    </source>
</evidence>
<dbReference type="SMR" id="A0A8T3BLC0"/>
<dbReference type="InterPro" id="IPR026960">
    <property type="entry name" value="RVT-Znf"/>
</dbReference>
<dbReference type="InterPro" id="IPR036397">
    <property type="entry name" value="RNaseH_sf"/>
</dbReference>
<proteinExistence type="predicted"/>